<evidence type="ECO:0000256" key="2">
    <source>
        <dbReference type="ARBA" id="ARBA00023125"/>
    </source>
</evidence>
<gene>
    <name evidence="7" type="ORF">GCM10023168_14010</name>
</gene>
<keyword evidence="2 4" id="KW-0238">DNA-binding</keyword>
<sequence>MRELPSGRYQASVLGPDLRRHTAPRTFETRMDAEGWLHAERRYMDAAEADWVPPGERANRPAGGATLAEYAEGALGRRMTRAGEPLRPGTLALYRSVFDRLVRDDLGAMPLRSVAPADVVRWYATLDGTKPTQRAHAYALVHGLFAQAIREKLIPEPNPCQIDGAHKAQHTRDLDPATPAEIAAIADAMPERWRLLVLLAGWCGLRYGELAELRRRDVRVAAGLIVVERAVYRVNGVDTVGPPKTAAGRRRVSVPPHILPALVDHLERFTGPEPDALLFGRAGNRHPVAREVGRTFAAARSVVGRPDLRLHDLRHTSAVMAARTGATVKELMERLGHGTPAMALHYQHVAAGRDAEIARMLSVMAEPPKRRKGKGRKGAG</sequence>
<protein>
    <submittedName>
        <fullName evidence="7">Site-specific integrase</fullName>
    </submittedName>
</protein>
<evidence type="ECO:0000256" key="3">
    <source>
        <dbReference type="ARBA" id="ARBA00023172"/>
    </source>
</evidence>
<evidence type="ECO:0000259" key="5">
    <source>
        <dbReference type="PROSITE" id="PS51898"/>
    </source>
</evidence>
<dbReference type="Pfam" id="PF26003">
    <property type="entry name" value="Integrase_N_phage"/>
    <property type="match status" value="1"/>
</dbReference>
<evidence type="ECO:0000256" key="1">
    <source>
        <dbReference type="ARBA" id="ARBA00008857"/>
    </source>
</evidence>
<keyword evidence="8" id="KW-1185">Reference proteome</keyword>
<dbReference type="SUPFAM" id="SSF56349">
    <property type="entry name" value="DNA breaking-rejoining enzymes"/>
    <property type="match status" value="1"/>
</dbReference>
<dbReference type="Pfam" id="PF00589">
    <property type="entry name" value="Phage_integrase"/>
    <property type="match status" value="1"/>
</dbReference>
<dbReference type="InterPro" id="IPR010998">
    <property type="entry name" value="Integrase_recombinase_N"/>
</dbReference>
<dbReference type="InterPro" id="IPR002104">
    <property type="entry name" value="Integrase_catalytic"/>
</dbReference>
<dbReference type="InterPro" id="IPR058717">
    <property type="entry name" value="Phage_L5_Integrase_N"/>
</dbReference>
<evidence type="ECO:0000259" key="6">
    <source>
        <dbReference type="PROSITE" id="PS51900"/>
    </source>
</evidence>
<comment type="similarity">
    <text evidence="1">Belongs to the 'phage' integrase family.</text>
</comment>
<dbReference type="RefSeq" id="WP_345203970.1">
    <property type="nucleotide sequence ID" value="NZ_BAABGM010000009.1"/>
</dbReference>
<reference evidence="8" key="1">
    <citation type="journal article" date="2019" name="Int. J. Syst. Evol. Microbiol.">
        <title>The Global Catalogue of Microorganisms (GCM) 10K type strain sequencing project: providing services to taxonomists for standard genome sequencing and annotation.</title>
        <authorList>
            <consortium name="The Broad Institute Genomics Platform"/>
            <consortium name="The Broad Institute Genome Sequencing Center for Infectious Disease"/>
            <person name="Wu L."/>
            <person name="Ma J."/>
        </authorList>
    </citation>
    <scope>NUCLEOTIDE SEQUENCE [LARGE SCALE GENOMIC DNA]</scope>
    <source>
        <strain evidence="8">JCM 17809</strain>
    </source>
</reference>
<dbReference type="InterPro" id="IPR011010">
    <property type="entry name" value="DNA_brk_join_enz"/>
</dbReference>
<dbReference type="PANTHER" id="PTHR30349:SF64">
    <property type="entry name" value="PROPHAGE INTEGRASE INTD-RELATED"/>
    <property type="match status" value="1"/>
</dbReference>
<dbReference type="InterPro" id="IPR013762">
    <property type="entry name" value="Integrase-like_cat_sf"/>
</dbReference>
<dbReference type="PROSITE" id="PS51900">
    <property type="entry name" value="CB"/>
    <property type="match status" value="1"/>
</dbReference>
<dbReference type="PANTHER" id="PTHR30349">
    <property type="entry name" value="PHAGE INTEGRASE-RELATED"/>
    <property type="match status" value="1"/>
</dbReference>
<evidence type="ECO:0000256" key="4">
    <source>
        <dbReference type="PROSITE-ProRule" id="PRU01248"/>
    </source>
</evidence>
<name>A0ABP8KAQ2_9MICO</name>
<dbReference type="Gene3D" id="1.10.150.130">
    <property type="match status" value="1"/>
</dbReference>
<accession>A0ABP8KAQ2</accession>
<dbReference type="EMBL" id="BAABGM010000009">
    <property type="protein sequence ID" value="GAA4402955.1"/>
    <property type="molecule type" value="Genomic_DNA"/>
</dbReference>
<dbReference type="PROSITE" id="PS51898">
    <property type="entry name" value="TYR_RECOMBINASE"/>
    <property type="match status" value="1"/>
</dbReference>
<dbReference type="InterPro" id="IPR050090">
    <property type="entry name" value="Tyrosine_recombinase_XerCD"/>
</dbReference>
<dbReference type="Gene3D" id="1.10.443.10">
    <property type="entry name" value="Intergrase catalytic core"/>
    <property type="match status" value="1"/>
</dbReference>
<evidence type="ECO:0000313" key="8">
    <source>
        <dbReference type="Proteomes" id="UP001500945"/>
    </source>
</evidence>
<proteinExistence type="inferred from homology"/>
<dbReference type="Proteomes" id="UP001500945">
    <property type="component" value="Unassembled WGS sequence"/>
</dbReference>
<evidence type="ECO:0000313" key="7">
    <source>
        <dbReference type="EMBL" id="GAA4402955.1"/>
    </source>
</evidence>
<feature type="domain" description="Core-binding (CB)" evidence="6">
    <location>
        <begin position="65"/>
        <end position="149"/>
    </location>
</feature>
<keyword evidence="3" id="KW-0233">DNA recombination</keyword>
<feature type="domain" description="Tyr recombinase" evidence="5">
    <location>
        <begin position="172"/>
        <end position="359"/>
    </location>
</feature>
<dbReference type="InterPro" id="IPR044068">
    <property type="entry name" value="CB"/>
</dbReference>
<organism evidence="7 8">
    <name type="scientific">Fodinibacter luteus</name>
    <dbReference type="NCBI Taxonomy" id="552064"/>
    <lineage>
        <taxon>Bacteria</taxon>
        <taxon>Bacillati</taxon>
        <taxon>Actinomycetota</taxon>
        <taxon>Actinomycetes</taxon>
        <taxon>Micrococcales</taxon>
        <taxon>Intrasporangiaceae</taxon>
        <taxon>Fodinibacter (ex Wang et al. 2009)</taxon>
    </lineage>
</organism>
<comment type="caution">
    <text evidence="7">The sequence shown here is derived from an EMBL/GenBank/DDBJ whole genome shotgun (WGS) entry which is preliminary data.</text>
</comment>
<dbReference type="CDD" id="cd01189">
    <property type="entry name" value="INT_ICEBs1_C_like"/>
    <property type="match status" value="1"/>
</dbReference>